<evidence type="ECO:0000256" key="3">
    <source>
        <dbReference type="ARBA" id="ARBA00022679"/>
    </source>
</evidence>
<proteinExistence type="predicted"/>
<dbReference type="PANTHER" id="PTHR46076:SF2">
    <property type="entry name" value="E3 UBIQUITIN-PROTEIN LIGASE RING1"/>
    <property type="match status" value="1"/>
</dbReference>
<keyword evidence="3" id="KW-0808">Transferase</keyword>
<dbReference type="Proteomes" id="UP000694700">
    <property type="component" value="Unplaced"/>
</dbReference>
<dbReference type="GO" id="GO:0000151">
    <property type="term" value="C:ubiquitin ligase complex"/>
    <property type="evidence" value="ECO:0007669"/>
    <property type="project" value="InterPro"/>
</dbReference>
<dbReference type="PANTHER" id="PTHR46076">
    <property type="entry name" value="E3 UBIQUITIN-PROTEIN LIGASE RING1 / RING 2 FAMILY MEMBER"/>
    <property type="match status" value="1"/>
</dbReference>
<dbReference type="AlphaFoldDB" id="A0A8C1UE07"/>
<reference evidence="4" key="1">
    <citation type="submission" date="2025-08" db="UniProtKB">
        <authorList>
            <consortium name="Ensembl"/>
        </authorList>
    </citation>
    <scope>IDENTIFICATION</scope>
</reference>
<comment type="catalytic activity">
    <reaction evidence="1">
        <text>S-ubiquitinyl-[E2 ubiquitin-conjugating enzyme]-L-cysteine + [acceptor protein]-L-lysine = [E2 ubiquitin-conjugating enzyme]-L-cysteine + N(6)-ubiquitinyl-[acceptor protein]-L-lysine.</text>
        <dbReference type="EC" id="2.3.2.27"/>
    </reaction>
</comment>
<evidence type="ECO:0000313" key="4">
    <source>
        <dbReference type="Ensembl" id="ENSCCRP00015035815.1"/>
    </source>
</evidence>
<dbReference type="EC" id="2.3.2.27" evidence="2"/>
<evidence type="ECO:0000256" key="2">
    <source>
        <dbReference type="ARBA" id="ARBA00012483"/>
    </source>
</evidence>
<name>A0A8C1UE07_CYPCA</name>
<evidence type="ECO:0000256" key="1">
    <source>
        <dbReference type="ARBA" id="ARBA00000900"/>
    </source>
</evidence>
<protein>
    <recommendedName>
        <fullName evidence="2">RING-type E3 ubiquitin transferase</fullName>
        <ecNumber evidence="2">2.3.2.27</ecNumber>
    </recommendedName>
</protein>
<dbReference type="Gene3D" id="3.10.20.90">
    <property type="entry name" value="Phosphatidylinositol 3-kinase Catalytic Subunit, Chain A, domain 1"/>
    <property type="match status" value="1"/>
</dbReference>
<evidence type="ECO:0000313" key="5">
    <source>
        <dbReference type="Proteomes" id="UP000694700"/>
    </source>
</evidence>
<sequence length="180" mass="19644">MIISSKCEFCHCFGDVLWCCAAKAGPSRAKRAHVSDDSGAEAEEETHSAHAPSSVIELVFCPHPLLVDNQQYSQTRYSSRANATVDHLSKYLALHLDQEGEPGALQDVSEKRFTIYISTVAGQFSVSHLSSSSLSFSLTLELVNEEFCKPLELFYAATQDQNQTPRLGQMDGSPGKSSLA</sequence>
<dbReference type="GO" id="GO:0045892">
    <property type="term" value="P:negative regulation of DNA-templated transcription"/>
    <property type="evidence" value="ECO:0007669"/>
    <property type="project" value="TreeGrafter"/>
</dbReference>
<dbReference type="GO" id="GO:0031519">
    <property type="term" value="C:PcG protein complex"/>
    <property type="evidence" value="ECO:0007669"/>
    <property type="project" value="TreeGrafter"/>
</dbReference>
<dbReference type="GO" id="GO:0003682">
    <property type="term" value="F:chromatin binding"/>
    <property type="evidence" value="ECO:0007669"/>
    <property type="project" value="TreeGrafter"/>
</dbReference>
<dbReference type="GO" id="GO:0061630">
    <property type="term" value="F:ubiquitin protein ligase activity"/>
    <property type="evidence" value="ECO:0007669"/>
    <property type="project" value="UniProtKB-EC"/>
</dbReference>
<dbReference type="Ensembl" id="ENSCCRT00015037055.1">
    <property type="protein sequence ID" value="ENSCCRP00015035815.1"/>
    <property type="gene ID" value="ENSCCRG00015014924.1"/>
</dbReference>
<dbReference type="InterPro" id="IPR043540">
    <property type="entry name" value="RING1/RING2"/>
</dbReference>
<organism evidence="4 5">
    <name type="scientific">Cyprinus carpio</name>
    <name type="common">Common carp</name>
    <dbReference type="NCBI Taxonomy" id="7962"/>
    <lineage>
        <taxon>Eukaryota</taxon>
        <taxon>Metazoa</taxon>
        <taxon>Chordata</taxon>
        <taxon>Craniata</taxon>
        <taxon>Vertebrata</taxon>
        <taxon>Euteleostomi</taxon>
        <taxon>Actinopterygii</taxon>
        <taxon>Neopterygii</taxon>
        <taxon>Teleostei</taxon>
        <taxon>Ostariophysi</taxon>
        <taxon>Cypriniformes</taxon>
        <taxon>Cyprinidae</taxon>
        <taxon>Cyprininae</taxon>
        <taxon>Cyprinus</taxon>
    </lineage>
</organism>
<accession>A0A8C1UE07</accession>